<evidence type="ECO:0000313" key="6">
    <source>
        <dbReference type="Proteomes" id="UP000015103"/>
    </source>
</evidence>
<dbReference type="PROSITE" id="PS50888">
    <property type="entry name" value="BHLH"/>
    <property type="match status" value="1"/>
</dbReference>
<evidence type="ECO:0000256" key="4">
    <source>
        <dbReference type="SAM" id="MobiDB-lite"/>
    </source>
</evidence>
<sequence>MEPAGPGRVLIDSEEDALSDDLADSIPDSDDEHPGGSTTSRKAFTNTRERWRQQNVSGAFSELRKLVPTYPPDKKLSKNEILRMAIR</sequence>
<dbReference type="SMART" id="SM00353">
    <property type="entry name" value="HLH"/>
    <property type="match status" value="1"/>
</dbReference>
<name>T1H7N6_RHOPR</name>
<reference evidence="5" key="1">
    <citation type="submission" date="2015-05" db="UniProtKB">
        <authorList>
            <consortium name="EnsemblMetazoa"/>
        </authorList>
    </citation>
    <scope>IDENTIFICATION</scope>
</reference>
<keyword evidence="1" id="KW-0805">Transcription regulation</keyword>
<dbReference type="VEuPathDB" id="VectorBase:RPRC000013"/>
<accession>T1H7N6</accession>
<feature type="compositionally biased region" description="Polar residues" evidence="4">
    <location>
        <begin position="36"/>
        <end position="46"/>
    </location>
</feature>
<dbReference type="EnsemblMetazoa" id="RPRC000013-RA">
    <property type="protein sequence ID" value="RPRC000013-PA"/>
    <property type="gene ID" value="RPRC000013"/>
</dbReference>
<dbReference type="Gene3D" id="4.10.280.10">
    <property type="entry name" value="Helix-loop-helix DNA-binding domain"/>
    <property type="match status" value="1"/>
</dbReference>
<keyword evidence="6" id="KW-1185">Reference proteome</keyword>
<dbReference type="PANTHER" id="PTHR13864:SF15">
    <property type="entry name" value="T-CELL ACUTE LYMPHOCYTIC LEUKEMIA PROTEIN 1 HOMOLOG-RELATED"/>
    <property type="match status" value="1"/>
</dbReference>
<dbReference type="Proteomes" id="UP000015103">
    <property type="component" value="Unassembled WGS sequence"/>
</dbReference>
<dbReference type="GO" id="GO:0000978">
    <property type="term" value="F:RNA polymerase II cis-regulatory region sequence-specific DNA binding"/>
    <property type="evidence" value="ECO:0007669"/>
    <property type="project" value="TreeGrafter"/>
</dbReference>
<evidence type="ECO:0000256" key="2">
    <source>
        <dbReference type="ARBA" id="ARBA00023125"/>
    </source>
</evidence>
<dbReference type="InParanoid" id="T1H7N6"/>
<dbReference type="HOGENOM" id="CLU_2486143_0_0_1"/>
<evidence type="ECO:0000313" key="5">
    <source>
        <dbReference type="EnsemblMetazoa" id="RPRC000013-PA"/>
    </source>
</evidence>
<keyword evidence="3" id="KW-0804">Transcription</keyword>
<proteinExistence type="predicted"/>
<dbReference type="AlphaFoldDB" id="T1H7N6"/>
<organism evidence="5 6">
    <name type="scientific">Rhodnius prolixus</name>
    <name type="common">Triatomid bug</name>
    <dbReference type="NCBI Taxonomy" id="13249"/>
    <lineage>
        <taxon>Eukaryota</taxon>
        <taxon>Metazoa</taxon>
        <taxon>Ecdysozoa</taxon>
        <taxon>Arthropoda</taxon>
        <taxon>Hexapoda</taxon>
        <taxon>Insecta</taxon>
        <taxon>Pterygota</taxon>
        <taxon>Neoptera</taxon>
        <taxon>Paraneoptera</taxon>
        <taxon>Hemiptera</taxon>
        <taxon>Heteroptera</taxon>
        <taxon>Panheteroptera</taxon>
        <taxon>Cimicomorpha</taxon>
        <taxon>Reduviidae</taxon>
        <taxon>Triatominae</taxon>
        <taxon>Rhodnius</taxon>
    </lineage>
</organism>
<protein>
    <submittedName>
        <fullName evidence="5">BHLH domain-containing protein</fullName>
    </submittedName>
</protein>
<feature type="compositionally biased region" description="Acidic residues" evidence="4">
    <location>
        <begin position="12"/>
        <end position="31"/>
    </location>
</feature>
<dbReference type="Pfam" id="PF00010">
    <property type="entry name" value="HLH"/>
    <property type="match status" value="1"/>
</dbReference>
<dbReference type="SUPFAM" id="SSF47459">
    <property type="entry name" value="HLH, helix-loop-helix DNA-binding domain"/>
    <property type="match status" value="1"/>
</dbReference>
<dbReference type="PANTHER" id="PTHR13864">
    <property type="entry name" value="T-CELL ACUTE LYMPHOCYTIC LEUKEMIA/STEM CELL LEUKEMIA-RELATED"/>
    <property type="match status" value="1"/>
</dbReference>
<dbReference type="STRING" id="13249.T1H7N6"/>
<dbReference type="eggNOG" id="KOG4029">
    <property type="taxonomic scope" value="Eukaryota"/>
</dbReference>
<keyword evidence="2" id="KW-0238">DNA-binding</keyword>
<dbReference type="InterPro" id="IPR040238">
    <property type="entry name" value="TAL-like"/>
</dbReference>
<dbReference type="GO" id="GO:0000981">
    <property type="term" value="F:DNA-binding transcription factor activity, RNA polymerase II-specific"/>
    <property type="evidence" value="ECO:0007669"/>
    <property type="project" value="InterPro"/>
</dbReference>
<evidence type="ECO:0000256" key="1">
    <source>
        <dbReference type="ARBA" id="ARBA00023015"/>
    </source>
</evidence>
<dbReference type="InterPro" id="IPR011598">
    <property type="entry name" value="bHLH_dom"/>
</dbReference>
<dbReference type="GO" id="GO:0046983">
    <property type="term" value="F:protein dimerization activity"/>
    <property type="evidence" value="ECO:0007669"/>
    <property type="project" value="InterPro"/>
</dbReference>
<dbReference type="InterPro" id="IPR036638">
    <property type="entry name" value="HLH_DNA-bd_sf"/>
</dbReference>
<evidence type="ECO:0000256" key="3">
    <source>
        <dbReference type="ARBA" id="ARBA00023163"/>
    </source>
</evidence>
<feature type="region of interest" description="Disordered" evidence="4">
    <location>
        <begin position="1"/>
        <end position="50"/>
    </location>
</feature>
<dbReference type="EMBL" id="ACPB03007667">
    <property type="status" value="NOT_ANNOTATED_CDS"/>
    <property type="molecule type" value="Genomic_DNA"/>
</dbReference>